<dbReference type="GO" id="GO:0019301">
    <property type="term" value="P:rhamnose catabolic process"/>
    <property type="evidence" value="ECO:0007669"/>
    <property type="project" value="InterPro"/>
</dbReference>
<dbReference type="SUPFAM" id="SSF53067">
    <property type="entry name" value="Actin-like ATPase domain"/>
    <property type="match status" value="2"/>
</dbReference>
<sequence length="485" mass="54688">MKYLHLALDFGSSGGKVIAGNIQNDKLILSEVNRFSNSPVEISRISFWNILNLYNHIIESIQIAQKNDQKILSLGIDSWGLDFGLLNEKGYLINNPVHYRNMFKTNIMQEAIEKAGKKWIYEHSPTQFQPFNTLYQILAYQKYAPDFVRISKDLLMIPSLLNYFLTGEKAIDFTMATTTQIYNHRKRKWDEEIMKKFDIPDILPEIVPAGTKIGKIKKDVLNNNSDIDVILPASHDTGSAYAAIASDPSDTLFISLGTWCLTGAIVKEVPFNKELMENNLAAEGCLDGSFRILANVTGMWLIQGIIKSLNLPGNSDTYQKITDMAQNAKPFSSYINVDDPSLQNPQDMIQAIIQQSIKDNDTVLNETSQVIRTALEGIAFKVNEVKEKLSKILKIDFKRVHAVGGGTRNKLLCQFIADATGLTVLTGPIEGTAVGNLVSQLYALQFVKNFEEARDLIKRSFDFQIFEPKEHDVWKEAFTSFQKKK</sequence>
<reference evidence="10 11" key="1">
    <citation type="submission" date="2013-12" db="EMBL/GenBank/DDBJ databases">
        <title>Comparative genomics of Petrotoga isolates.</title>
        <authorList>
            <person name="Nesbo C.L."/>
            <person name="Charchuk R."/>
            <person name="Chow K."/>
        </authorList>
    </citation>
    <scope>NUCLEOTIDE SEQUENCE [LARGE SCALE GENOMIC DNA]</scope>
    <source>
        <strain evidence="10 11">DSM 10691</strain>
    </source>
</reference>
<dbReference type="GO" id="GO:0005524">
    <property type="term" value="F:ATP binding"/>
    <property type="evidence" value="ECO:0007669"/>
    <property type="project" value="UniProtKB-KW"/>
</dbReference>
<dbReference type="PANTHER" id="PTHR10196:SF93">
    <property type="entry name" value="L-RHAMNULOKINASE"/>
    <property type="match status" value="1"/>
</dbReference>
<comment type="caution">
    <text evidence="10">The sequence shown here is derived from an EMBL/GenBank/DDBJ whole genome shotgun (WGS) entry which is preliminary data.</text>
</comment>
<dbReference type="Pfam" id="PF00370">
    <property type="entry name" value="FGGY_N"/>
    <property type="match status" value="1"/>
</dbReference>
<dbReference type="Pfam" id="PF02782">
    <property type="entry name" value="FGGY_C"/>
    <property type="match status" value="1"/>
</dbReference>
<comment type="similarity">
    <text evidence="1">Belongs to the FGGY kinase family.</text>
</comment>
<keyword evidence="3" id="KW-0547">Nucleotide-binding</keyword>
<keyword evidence="2" id="KW-0808">Transferase</keyword>
<evidence type="ECO:0000259" key="8">
    <source>
        <dbReference type="Pfam" id="PF00370"/>
    </source>
</evidence>
<dbReference type="Gene3D" id="3.30.420.40">
    <property type="match status" value="2"/>
</dbReference>
<evidence type="ECO:0000256" key="7">
    <source>
        <dbReference type="ARBA" id="ARBA00023308"/>
    </source>
</evidence>
<dbReference type="GO" id="GO:0008993">
    <property type="term" value="F:rhamnulokinase activity"/>
    <property type="evidence" value="ECO:0007669"/>
    <property type="project" value="InterPro"/>
</dbReference>
<evidence type="ECO:0000256" key="6">
    <source>
        <dbReference type="ARBA" id="ARBA00023157"/>
    </source>
</evidence>
<dbReference type="InterPro" id="IPR013449">
    <property type="entry name" value="Rhamnulokinase"/>
</dbReference>
<feature type="domain" description="Carbohydrate kinase FGGY C-terminal" evidence="9">
    <location>
        <begin position="253"/>
        <end position="443"/>
    </location>
</feature>
<evidence type="ECO:0000313" key="11">
    <source>
        <dbReference type="Proteomes" id="UP000236199"/>
    </source>
</evidence>
<dbReference type="CDD" id="cd07771">
    <property type="entry name" value="ASKHA_NBD_FGGY_RhaB-like"/>
    <property type="match status" value="1"/>
</dbReference>
<dbReference type="GO" id="GO:0005829">
    <property type="term" value="C:cytosol"/>
    <property type="evidence" value="ECO:0007669"/>
    <property type="project" value="TreeGrafter"/>
</dbReference>
<accession>A0A2K1PAR7</accession>
<evidence type="ECO:0000313" key="10">
    <source>
        <dbReference type="EMBL" id="PNR99882.1"/>
    </source>
</evidence>
<name>A0A2K1PAR7_9BACT</name>
<evidence type="ECO:0000256" key="2">
    <source>
        <dbReference type="ARBA" id="ARBA00022679"/>
    </source>
</evidence>
<gene>
    <name evidence="10" type="ORF">X928_06010</name>
</gene>
<keyword evidence="6" id="KW-1015">Disulfide bond</keyword>
<dbReference type="InterPro" id="IPR018484">
    <property type="entry name" value="FGGY_N"/>
</dbReference>
<keyword evidence="7" id="KW-0684">Rhamnose metabolism</keyword>
<protein>
    <recommendedName>
        <fullName evidence="12">Carbohydrate kinase</fullName>
    </recommendedName>
</protein>
<proteinExistence type="inferred from homology"/>
<dbReference type="OrthoDB" id="9761504at2"/>
<evidence type="ECO:0000256" key="4">
    <source>
        <dbReference type="ARBA" id="ARBA00022777"/>
    </source>
</evidence>
<evidence type="ECO:0000256" key="5">
    <source>
        <dbReference type="ARBA" id="ARBA00022840"/>
    </source>
</evidence>
<feature type="domain" description="Carbohydrate kinase FGGY N-terminal" evidence="8">
    <location>
        <begin position="5"/>
        <end position="222"/>
    </location>
</feature>
<dbReference type="GO" id="GO:0004370">
    <property type="term" value="F:glycerol kinase activity"/>
    <property type="evidence" value="ECO:0007669"/>
    <property type="project" value="TreeGrafter"/>
</dbReference>
<keyword evidence="4" id="KW-0418">Kinase</keyword>
<dbReference type="InterPro" id="IPR043129">
    <property type="entry name" value="ATPase_NBD"/>
</dbReference>
<organism evidence="10 11">
    <name type="scientific">Petrotoga miotherma DSM 10691</name>
    <dbReference type="NCBI Taxonomy" id="1434326"/>
    <lineage>
        <taxon>Bacteria</taxon>
        <taxon>Thermotogati</taxon>
        <taxon>Thermotogota</taxon>
        <taxon>Thermotogae</taxon>
        <taxon>Petrotogales</taxon>
        <taxon>Petrotogaceae</taxon>
        <taxon>Petrotoga</taxon>
    </lineage>
</organism>
<dbReference type="GO" id="GO:0006071">
    <property type="term" value="P:glycerol metabolic process"/>
    <property type="evidence" value="ECO:0007669"/>
    <property type="project" value="TreeGrafter"/>
</dbReference>
<dbReference type="EMBL" id="AZRM01000027">
    <property type="protein sequence ID" value="PNR99882.1"/>
    <property type="molecule type" value="Genomic_DNA"/>
</dbReference>
<dbReference type="Proteomes" id="UP000236199">
    <property type="component" value="Unassembled WGS sequence"/>
</dbReference>
<keyword evidence="5" id="KW-0067">ATP-binding</keyword>
<dbReference type="PANTHER" id="PTHR10196">
    <property type="entry name" value="SUGAR KINASE"/>
    <property type="match status" value="1"/>
</dbReference>
<evidence type="ECO:0000256" key="3">
    <source>
        <dbReference type="ARBA" id="ARBA00022741"/>
    </source>
</evidence>
<dbReference type="InterPro" id="IPR018485">
    <property type="entry name" value="FGGY_C"/>
</dbReference>
<keyword evidence="11" id="KW-1185">Reference proteome</keyword>
<dbReference type="AlphaFoldDB" id="A0A2K1PAR7"/>
<evidence type="ECO:0008006" key="12">
    <source>
        <dbReference type="Google" id="ProtNLM"/>
    </source>
</evidence>
<dbReference type="RefSeq" id="WP_146026641.1">
    <property type="nucleotide sequence ID" value="NZ_AZRM01000027.1"/>
</dbReference>
<evidence type="ECO:0000256" key="1">
    <source>
        <dbReference type="ARBA" id="ARBA00009156"/>
    </source>
</evidence>
<evidence type="ECO:0000259" key="9">
    <source>
        <dbReference type="Pfam" id="PF02782"/>
    </source>
</evidence>